<dbReference type="SUPFAM" id="SSF48726">
    <property type="entry name" value="Immunoglobulin"/>
    <property type="match status" value="1"/>
</dbReference>
<dbReference type="PROSITE" id="PS50835">
    <property type="entry name" value="IG_LIKE"/>
    <property type="match status" value="1"/>
</dbReference>
<dbReference type="SMART" id="SM00280">
    <property type="entry name" value="KAZAL"/>
    <property type="match status" value="1"/>
</dbReference>
<dbReference type="EMBL" id="KQ435694">
    <property type="protein sequence ID" value="KOX80924.1"/>
    <property type="molecule type" value="Genomic_DNA"/>
</dbReference>
<dbReference type="SUPFAM" id="SSF100895">
    <property type="entry name" value="Kazal-type serine protease inhibitors"/>
    <property type="match status" value="1"/>
</dbReference>
<feature type="domain" description="Ig-like" evidence="6">
    <location>
        <begin position="173"/>
        <end position="263"/>
    </location>
</feature>
<dbReference type="InterPro" id="IPR009030">
    <property type="entry name" value="Growth_fac_rcpt_cys_sf"/>
</dbReference>
<evidence type="ECO:0000313" key="9">
    <source>
        <dbReference type="Proteomes" id="UP000053105"/>
    </source>
</evidence>
<evidence type="ECO:0000256" key="2">
    <source>
        <dbReference type="ARBA" id="ARBA00022525"/>
    </source>
</evidence>
<accession>A0A0N0U7Z1</accession>
<dbReference type="GO" id="GO:0001558">
    <property type="term" value="P:regulation of cell growth"/>
    <property type="evidence" value="ECO:0007669"/>
    <property type="project" value="InterPro"/>
</dbReference>
<dbReference type="InterPro" id="IPR036179">
    <property type="entry name" value="Ig-like_dom_sf"/>
</dbReference>
<keyword evidence="9" id="KW-1185">Reference proteome</keyword>
<dbReference type="CDD" id="cd00104">
    <property type="entry name" value="KAZAL_FS"/>
    <property type="match status" value="1"/>
</dbReference>
<dbReference type="InterPro" id="IPR003598">
    <property type="entry name" value="Ig_sub2"/>
</dbReference>
<dbReference type="PROSITE" id="PS51465">
    <property type="entry name" value="KAZAL_2"/>
    <property type="match status" value="1"/>
</dbReference>
<dbReference type="GO" id="GO:0005576">
    <property type="term" value="C:extracellular region"/>
    <property type="evidence" value="ECO:0007669"/>
    <property type="project" value="UniProtKB-SubCell"/>
</dbReference>
<feature type="region of interest" description="Disordered" evidence="4">
    <location>
        <begin position="312"/>
        <end position="334"/>
    </location>
</feature>
<feature type="signal peptide" evidence="5">
    <location>
        <begin position="1"/>
        <end position="21"/>
    </location>
</feature>
<dbReference type="Gene3D" id="4.10.40.20">
    <property type="match status" value="1"/>
</dbReference>
<protein>
    <submittedName>
        <fullName evidence="8">Kazal-type serine protease inhibitor domain-containing protein 1</fullName>
    </submittedName>
</protein>
<evidence type="ECO:0000256" key="5">
    <source>
        <dbReference type="SAM" id="SignalP"/>
    </source>
</evidence>
<name>A0A0N0U7Z1_9HYME</name>
<gene>
    <name evidence="8" type="ORF">WN51_00842</name>
</gene>
<dbReference type="OrthoDB" id="5985519at2759"/>
<dbReference type="GO" id="GO:0005520">
    <property type="term" value="F:insulin-like growth factor binding"/>
    <property type="evidence" value="ECO:0007669"/>
    <property type="project" value="InterPro"/>
</dbReference>
<dbReference type="Pfam" id="PF13927">
    <property type="entry name" value="Ig_3"/>
    <property type="match status" value="1"/>
</dbReference>
<dbReference type="InterPro" id="IPR011390">
    <property type="entry name" value="IGFBP_rP_mac25"/>
</dbReference>
<dbReference type="SMART" id="SM00408">
    <property type="entry name" value="IGc2"/>
    <property type="match status" value="1"/>
</dbReference>
<dbReference type="InterPro" id="IPR013783">
    <property type="entry name" value="Ig-like_fold"/>
</dbReference>
<keyword evidence="3 5" id="KW-0732">Signal</keyword>
<dbReference type="PANTHER" id="PTHR14186">
    <property type="entry name" value="INSULIN-LIKE GROWTH FACTOR BINDING PROTEIN-RELATED"/>
    <property type="match status" value="1"/>
</dbReference>
<dbReference type="SUPFAM" id="SSF57184">
    <property type="entry name" value="Growth factor receptor domain"/>
    <property type="match status" value="1"/>
</dbReference>
<dbReference type="Proteomes" id="UP000053105">
    <property type="component" value="Unassembled WGS sequence"/>
</dbReference>
<feature type="domain" description="Kazal-like" evidence="7">
    <location>
        <begin position="129"/>
        <end position="171"/>
    </location>
</feature>
<evidence type="ECO:0000259" key="6">
    <source>
        <dbReference type="PROSITE" id="PS50835"/>
    </source>
</evidence>
<evidence type="ECO:0000259" key="7">
    <source>
        <dbReference type="PROSITE" id="PS51465"/>
    </source>
</evidence>
<dbReference type="Pfam" id="PF07648">
    <property type="entry name" value="Kazal_2"/>
    <property type="match status" value="1"/>
</dbReference>
<dbReference type="PANTHER" id="PTHR14186:SF19">
    <property type="entry name" value="INSULIN-LIKE GROWTH FACTOR-BINDING PROTEIN 7"/>
    <property type="match status" value="1"/>
</dbReference>
<dbReference type="SMART" id="SM00409">
    <property type="entry name" value="IG"/>
    <property type="match status" value="1"/>
</dbReference>
<comment type="subcellular location">
    <subcellularLocation>
        <location evidence="1">Secreted</location>
    </subcellularLocation>
</comment>
<organism evidence="8 9">
    <name type="scientific">Melipona quadrifasciata</name>
    <dbReference type="NCBI Taxonomy" id="166423"/>
    <lineage>
        <taxon>Eukaryota</taxon>
        <taxon>Metazoa</taxon>
        <taxon>Ecdysozoa</taxon>
        <taxon>Arthropoda</taxon>
        <taxon>Hexapoda</taxon>
        <taxon>Insecta</taxon>
        <taxon>Pterygota</taxon>
        <taxon>Neoptera</taxon>
        <taxon>Endopterygota</taxon>
        <taxon>Hymenoptera</taxon>
        <taxon>Apocrita</taxon>
        <taxon>Aculeata</taxon>
        <taxon>Apoidea</taxon>
        <taxon>Anthophila</taxon>
        <taxon>Apidae</taxon>
        <taxon>Melipona</taxon>
    </lineage>
</organism>
<evidence type="ECO:0000313" key="8">
    <source>
        <dbReference type="EMBL" id="KOX80924.1"/>
    </source>
</evidence>
<dbReference type="AlphaFoldDB" id="A0A0N0U7Z1"/>
<dbReference type="Gene3D" id="2.60.40.10">
    <property type="entry name" value="Immunoglobulins"/>
    <property type="match status" value="1"/>
</dbReference>
<evidence type="ECO:0000256" key="1">
    <source>
        <dbReference type="ARBA" id="ARBA00004613"/>
    </source>
</evidence>
<dbReference type="InterPro" id="IPR036058">
    <property type="entry name" value="Kazal_dom_sf"/>
</dbReference>
<evidence type="ECO:0000256" key="4">
    <source>
        <dbReference type="SAM" id="MobiDB-lite"/>
    </source>
</evidence>
<dbReference type="Gene3D" id="3.30.60.30">
    <property type="match status" value="1"/>
</dbReference>
<feature type="chain" id="PRO_5005859977" evidence="5">
    <location>
        <begin position="22"/>
        <end position="334"/>
    </location>
</feature>
<dbReference type="InterPro" id="IPR007110">
    <property type="entry name" value="Ig-like_dom"/>
</dbReference>
<feature type="compositionally biased region" description="Gly residues" evidence="4">
    <location>
        <begin position="323"/>
        <end position="334"/>
    </location>
</feature>
<dbReference type="InterPro" id="IPR003599">
    <property type="entry name" value="Ig_sub"/>
</dbReference>
<sequence>MTRKEALPVLSLLHLLIFCAAIFERNAFASVEINGSATGKKGIEGCVECGDYRCPGNSEKCLLGSVLDPCECCTNGICARLDGESCWNSSIPGLPSRHRNDGQCARNYECRLRTDLREQDEPQAICVCMEQTPACGNDNKTYTTPCALHEEAMRRKSSSFLTLQHLGPCQSRPWILSPLEDVLSVFGQRLALNCEAKGFPVPEIFWEFHAADGRTVLKLPGEAQGATVHSSVGPEPFMRTSWMQLSRVTKEYTGMYHCIAKNSWGEASMCIVLLETKLPMYLELSPLPQNSKLPRLGFRTTGGGGNEAITTNNISDRYCHPSSGGGGGGGLKMN</sequence>
<reference evidence="8 9" key="1">
    <citation type="submission" date="2015-07" db="EMBL/GenBank/DDBJ databases">
        <title>The genome of Melipona quadrifasciata.</title>
        <authorList>
            <person name="Pan H."/>
            <person name="Kapheim K."/>
        </authorList>
    </citation>
    <scope>NUCLEOTIDE SEQUENCE [LARGE SCALE GENOMIC DNA]</scope>
    <source>
        <strain evidence="8">0111107301</strain>
        <tissue evidence="8">Whole body</tissue>
    </source>
</reference>
<evidence type="ECO:0000256" key="3">
    <source>
        <dbReference type="ARBA" id="ARBA00022729"/>
    </source>
</evidence>
<keyword evidence="2" id="KW-0964">Secreted</keyword>
<dbReference type="GO" id="GO:0009966">
    <property type="term" value="P:regulation of signal transduction"/>
    <property type="evidence" value="ECO:0007669"/>
    <property type="project" value="TreeGrafter"/>
</dbReference>
<dbReference type="InterPro" id="IPR002350">
    <property type="entry name" value="Kazal_dom"/>
</dbReference>
<proteinExistence type="predicted"/>